<evidence type="ECO:0000313" key="1">
    <source>
        <dbReference type="EMBL" id="KAB7704795.1"/>
    </source>
</evidence>
<keyword evidence="2" id="KW-1185">Reference proteome</keyword>
<proteinExistence type="predicted"/>
<evidence type="ECO:0008006" key="3">
    <source>
        <dbReference type="Google" id="ProtNLM"/>
    </source>
</evidence>
<name>A0A6I1FC04_9BACI</name>
<organism evidence="1 2">
    <name type="scientific">Bacillus aerolatus</name>
    <dbReference type="NCBI Taxonomy" id="2653354"/>
    <lineage>
        <taxon>Bacteria</taxon>
        <taxon>Bacillati</taxon>
        <taxon>Bacillota</taxon>
        <taxon>Bacilli</taxon>
        <taxon>Bacillales</taxon>
        <taxon>Bacillaceae</taxon>
        <taxon>Bacillus</taxon>
    </lineage>
</organism>
<reference evidence="1 2" key="1">
    <citation type="submission" date="2019-10" db="EMBL/GenBank/DDBJ databases">
        <title>Bacillus aerolatum sp. nov., isolated from bioaerosol of sport playgrounds.</title>
        <authorList>
            <person name="Chen P."/>
            <person name="Zhang G."/>
        </authorList>
    </citation>
    <scope>NUCLEOTIDE SEQUENCE [LARGE SCALE GENOMIC DNA]</scope>
    <source>
        <strain evidence="1 2">CX253</strain>
    </source>
</reference>
<gene>
    <name evidence="1" type="ORF">F9802_16635</name>
</gene>
<dbReference type="AlphaFoldDB" id="A0A6I1FC04"/>
<comment type="caution">
    <text evidence="1">The sequence shown here is derived from an EMBL/GenBank/DDBJ whole genome shotgun (WGS) entry which is preliminary data.</text>
</comment>
<protein>
    <recommendedName>
        <fullName evidence="3">Oxalate:formate antiporter</fullName>
    </recommendedName>
</protein>
<dbReference type="EMBL" id="WEIO01000011">
    <property type="protein sequence ID" value="KAB7704795.1"/>
    <property type="molecule type" value="Genomic_DNA"/>
</dbReference>
<sequence length="257" mass="30254">MRSQGTMKELIYVHLNTAHQYAISYGIDFHDFVRSLSQELNHLLLLKHEFSGADFNMHTRLGYVDAADIKSLLKEPIAEYGDFCWMDFDDMEGLNELEGREIAELLYLGHCKHHLRAPFYSKLNNRYAYLSEDDEWFNKTYYRYLPDFYSMLGQAISFKLGYFRSEKSFFALKKGTPFPSIPKEMIASFTDKMKEGMVISLTKTIQSRTKVEVPVWVVGDYINMDEMFDEYVIHYKKSPDGYFEFDKKAHEWSVTSK</sequence>
<dbReference type="Proteomes" id="UP000429595">
    <property type="component" value="Unassembled WGS sequence"/>
</dbReference>
<evidence type="ECO:0000313" key="2">
    <source>
        <dbReference type="Proteomes" id="UP000429595"/>
    </source>
</evidence>
<accession>A0A6I1FC04</accession>